<sequence>SASDLHVIKLELECFSEASGSLLFHFYLRMLYKLDLKTGEVELFGVYCKRGSSNMCEYEIS</sequence>
<dbReference type="Gramene" id="AET5Gv21023300.1">
    <property type="protein sequence ID" value="AET5Gv21023300.1"/>
    <property type="gene ID" value="AET5Gv21023300"/>
</dbReference>
<protein>
    <submittedName>
        <fullName evidence="1">Uncharacterized protein</fullName>
    </submittedName>
</protein>
<reference evidence="1" key="5">
    <citation type="journal article" date="2021" name="G3 (Bethesda)">
        <title>Aegilops tauschii genome assembly Aet v5.0 features greater sequence contiguity and improved annotation.</title>
        <authorList>
            <person name="Wang L."/>
            <person name="Zhu T."/>
            <person name="Rodriguez J.C."/>
            <person name="Deal K.R."/>
            <person name="Dubcovsky J."/>
            <person name="McGuire P.E."/>
            <person name="Lux T."/>
            <person name="Spannagl M."/>
            <person name="Mayer K.F.X."/>
            <person name="Baldrich P."/>
            <person name="Meyers B.C."/>
            <person name="Huo N."/>
            <person name="Gu Y.Q."/>
            <person name="Zhou H."/>
            <person name="Devos K.M."/>
            <person name="Bennetzen J.L."/>
            <person name="Unver T."/>
            <person name="Budak H."/>
            <person name="Gulick P.J."/>
            <person name="Galiba G."/>
            <person name="Kalapos B."/>
            <person name="Nelson D.R."/>
            <person name="Li P."/>
            <person name="You F.M."/>
            <person name="Luo M.C."/>
            <person name="Dvorak J."/>
        </authorList>
    </citation>
    <scope>NUCLEOTIDE SEQUENCE [LARGE SCALE GENOMIC DNA]</scope>
    <source>
        <strain evidence="1">cv. AL8/78</strain>
    </source>
</reference>
<dbReference type="EnsemblPlants" id="AET5Gv21023300.1">
    <property type="protein sequence ID" value="AET5Gv21023300.1"/>
    <property type="gene ID" value="AET5Gv21023300"/>
</dbReference>
<accession>A0A453M2Q2</accession>
<dbReference type="Proteomes" id="UP000015105">
    <property type="component" value="Chromosome 5D"/>
</dbReference>
<dbReference type="AlphaFoldDB" id="A0A453M2Q2"/>
<reference evidence="2" key="1">
    <citation type="journal article" date="2014" name="Science">
        <title>Ancient hybridizations among the ancestral genomes of bread wheat.</title>
        <authorList>
            <consortium name="International Wheat Genome Sequencing Consortium,"/>
            <person name="Marcussen T."/>
            <person name="Sandve S.R."/>
            <person name="Heier L."/>
            <person name="Spannagl M."/>
            <person name="Pfeifer M."/>
            <person name="Jakobsen K.S."/>
            <person name="Wulff B.B."/>
            <person name="Steuernagel B."/>
            <person name="Mayer K.F."/>
            <person name="Olsen O.A."/>
        </authorList>
    </citation>
    <scope>NUCLEOTIDE SEQUENCE [LARGE SCALE GENOMIC DNA]</scope>
    <source>
        <strain evidence="2">cv. AL8/78</strain>
    </source>
</reference>
<reference evidence="2" key="2">
    <citation type="journal article" date="2017" name="Nat. Plants">
        <title>The Aegilops tauschii genome reveals multiple impacts of transposons.</title>
        <authorList>
            <person name="Zhao G."/>
            <person name="Zou C."/>
            <person name="Li K."/>
            <person name="Wang K."/>
            <person name="Li T."/>
            <person name="Gao L."/>
            <person name="Zhang X."/>
            <person name="Wang H."/>
            <person name="Yang Z."/>
            <person name="Liu X."/>
            <person name="Jiang W."/>
            <person name="Mao L."/>
            <person name="Kong X."/>
            <person name="Jiao Y."/>
            <person name="Jia J."/>
        </authorList>
    </citation>
    <scope>NUCLEOTIDE SEQUENCE [LARGE SCALE GENOMIC DNA]</scope>
    <source>
        <strain evidence="2">cv. AL8/78</strain>
    </source>
</reference>
<name>A0A453M2Q2_AEGTS</name>
<evidence type="ECO:0000313" key="2">
    <source>
        <dbReference type="Proteomes" id="UP000015105"/>
    </source>
</evidence>
<evidence type="ECO:0000313" key="1">
    <source>
        <dbReference type="EnsemblPlants" id="AET5Gv21023300.1"/>
    </source>
</evidence>
<organism evidence="1 2">
    <name type="scientific">Aegilops tauschii subsp. strangulata</name>
    <name type="common">Goatgrass</name>
    <dbReference type="NCBI Taxonomy" id="200361"/>
    <lineage>
        <taxon>Eukaryota</taxon>
        <taxon>Viridiplantae</taxon>
        <taxon>Streptophyta</taxon>
        <taxon>Embryophyta</taxon>
        <taxon>Tracheophyta</taxon>
        <taxon>Spermatophyta</taxon>
        <taxon>Magnoliopsida</taxon>
        <taxon>Liliopsida</taxon>
        <taxon>Poales</taxon>
        <taxon>Poaceae</taxon>
        <taxon>BOP clade</taxon>
        <taxon>Pooideae</taxon>
        <taxon>Triticodae</taxon>
        <taxon>Triticeae</taxon>
        <taxon>Triticinae</taxon>
        <taxon>Aegilops</taxon>
    </lineage>
</organism>
<reference evidence="1" key="4">
    <citation type="submission" date="2019-03" db="UniProtKB">
        <authorList>
            <consortium name="EnsemblPlants"/>
        </authorList>
    </citation>
    <scope>IDENTIFICATION</scope>
</reference>
<keyword evidence="2" id="KW-1185">Reference proteome</keyword>
<proteinExistence type="predicted"/>
<reference evidence="1" key="3">
    <citation type="journal article" date="2017" name="Nature">
        <title>Genome sequence of the progenitor of the wheat D genome Aegilops tauschii.</title>
        <authorList>
            <person name="Luo M.C."/>
            <person name="Gu Y.Q."/>
            <person name="Puiu D."/>
            <person name="Wang H."/>
            <person name="Twardziok S.O."/>
            <person name="Deal K.R."/>
            <person name="Huo N."/>
            <person name="Zhu T."/>
            <person name="Wang L."/>
            <person name="Wang Y."/>
            <person name="McGuire P.E."/>
            <person name="Liu S."/>
            <person name="Long H."/>
            <person name="Ramasamy R.K."/>
            <person name="Rodriguez J.C."/>
            <person name="Van S.L."/>
            <person name="Yuan L."/>
            <person name="Wang Z."/>
            <person name="Xia Z."/>
            <person name="Xiao L."/>
            <person name="Anderson O.D."/>
            <person name="Ouyang S."/>
            <person name="Liang Y."/>
            <person name="Zimin A.V."/>
            <person name="Pertea G."/>
            <person name="Qi P."/>
            <person name="Bennetzen J.L."/>
            <person name="Dai X."/>
            <person name="Dawson M.W."/>
            <person name="Muller H.G."/>
            <person name="Kugler K."/>
            <person name="Rivarola-Duarte L."/>
            <person name="Spannagl M."/>
            <person name="Mayer K.F.X."/>
            <person name="Lu F.H."/>
            <person name="Bevan M.W."/>
            <person name="Leroy P."/>
            <person name="Li P."/>
            <person name="You F.M."/>
            <person name="Sun Q."/>
            <person name="Liu Z."/>
            <person name="Lyons E."/>
            <person name="Wicker T."/>
            <person name="Salzberg S.L."/>
            <person name="Devos K.M."/>
            <person name="Dvorak J."/>
        </authorList>
    </citation>
    <scope>NUCLEOTIDE SEQUENCE [LARGE SCALE GENOMIC DNA]</scope>
    <source>
        <strain evidence="1">cv. AL8/78</strain>
    </source>
</reference>